<dbReference type="EMBL" id="MU864509">
    <property type="protein sequence ID" value="KAK4184033.1"/>
    <property type="molecule type" value="Genomic_DNA"/>
</dbReference>
<name>A0AAN6WLX1_9PEZI</name>
<gene>
    <name evidence="1" type="ORF">QBC35DRAFT_455703</name>
</gene>
<reference evidence="1" key="2">
    <citation type="submission" date="2023-05" db="EMBL/GenBank/DDBJ databases">
        <authorList>
            <consortium name="Lawrence Berkeley National Laboratory"/>
            <person name="Steindorff A."/>
            <person name="Hensen N."/>
            <person name="Bonometti L."/>
            <person name="Westerberg I."/>
            <person name="Brannstrom I.O."/>
            <person name="Guillou S."/>
            <person name="Cros-Aarteil S."/>
            <person name="Calhoun S."/>
            <person name="Haridas S."/>
            <person name="Kuo A."/>
            <person name="Mondo S."/>
            <person name="Pangilinan J."/>
            <person name="Riley R."/>
            <person name="Labutti K."/>
            <person name="Andreopoulos B."/>
            <person name="Lipzen A."/>
            <person name="Chen C."/>
            <person name="Yanf M."/>
            <person name="Daum C."/>
            <person name="Ng V."/>
            <person name="Clum A."/>
            <person name="Ohm R."/>
            <person name="Martin F."/>
            <person name="Silar P."/>
            <person name="Natvig D."/>
            <person name="Lalanne C."/>
            <person name="Gautier V."/>
            <person name="Ament-Velasquez S.L."/>
            <person name="Kruys A."/>
            <person name="Hutchinson M.I."/>
            <person name="Powell A.J."/>
            <person name="Barry K."/>
            <person name="Miller A.N."/>
            <person name="Grigoriev I.V."/>
            <person name="Debuchy R."/>
            <person name="Gladieux P."/>
            <person name="Thoren M.H."/>
            <person name="Johannesson H."/>
        </authorList>
    </citation>
    <scope>NUCLEOTIDE SEQUENCE</scope>
    <source>
        <strain evidence="1">PSN309</strain>
    </source>
</reference>
<protein>
    <submittedName>
        <fullName evidence="1">Uncharacterized protein</fullName>
    </submittedName>
</protein>
<evidence type="ECO:0000313" key="2">
    <source>
        <dbReference type="Proteomes" id="UP001302126"/>
    </source>
</evidence>
<sequence>MAPTCRAVTISGRVCGLDARPSGEHKRTDRPWCHAHRRMKDTLQTLVNDEKNPTPPEMERMLETHEFQNPIEAKHFLVYSHNSLTLILALRMIIMWFLYAQPDQGHISAIKVPRNVRTRVINKIIDMVKEKRITIDPAELITVECAFHIMLQQELSQYGILKHAGVEQHGHFKLVDTELDKVNASRRPVFNTSVSPSTVSGYHGTPPADYPHTPNWGYQAPRPHSAPVHTPIPLYPASQTVPVFTHPGLAQHGQTVNTNDYAQQGFIPRYFYLNQAQTQAVPLQDYQTHNGYPYPDNSNQVAPRLNPTAREWCPDPSRTRSASF</sequence>
<dbReference type="AlphaFoldDB" id="A0AAN6WLX1"/>
<comment type="caution">
    <text evidence="1">The sequence shown here is derived from an EMBL/GenBank/DDBJ whole genome shotgun (WGS) entry which is preliminary data.</text>
</comment>
<keyword evidence="2" id="KW-1185">Reference proteome</keyword>
<organism evidence="1 2">
    <name type="scientific">Podospora australis</name>
    <dbReference type="NCBI Taxonomy" id="1536484"/>
    <lineage>
        <taxon>Eukaryota</taxon>
        <taxon>Fungi</taxon>
        <taxon>Dikarya</taxon>
        <taxon>Ascomycota</taxon>
        <taxon>Pezizomycotina</taxon>
        <taxon>Sordariomycetes</taxon>
        <taxon>Sordariomycetidae</taxon>
        <taxon>Sordariales</taxon>
        <taxon>Podosporaceae</taxon>
        <taxon>Podospora</taxon>
    </lineage>
</organism>
<evidence type="ECO:0000313" key="1">
    <source>
        <dbReference type="EMBL" id="KAK4184033.1"/>
    </source>
</evidence>
<reference evidence="1" key="1">
    <citation type="journal article" date="2023" name="Mol. Phylogenet. Evol.">
        <title>Genome-scale phylogeny and comparative genomics of the fungal order Sordariales.</title>
        <authorList>
            <person name="Hensen N."/>
            <person name="Bonometti L."/>
            <person name="Westerberg I."/>
            <person name="Brannstrom I.O."/>
            <person name="Guillou S."/>
            <person name="Cros-Aarteil S."/>
            <person name="Calhoun S."/>
            <person name="Haridas S."/>
            <person name="Kuo A."/>
            <person name="Mondo S."/>
            <person name="Pangilinan J."/>
            <person name="Riley R."/>
            <person name="LaButti K."/>
            <person name="Andreopoulos B."/>
            <person name="Lipzen A."/>
            <person name="Chen C."/>
            <person name="Yan M."/>
            <person name="Daum C."/>
            <person name="Ng V."/>
            <person name="Clum A."/>
            <person name="Steindorff A."/>
            <person name="Ohm R.A."/>
            <person name="Martin F."/>
            <person name="Silar P."/>
            <person name="Natvig D.O."/>
            <person name="Lalanne C."/>
            <person name="Gautier V."/>
            <person name="Ament-Velasquez S.L."/>
            <person name="Kruys A."/>
            <person name="Hutchinson M.I."/>
            <person name="Powell A.J."/>
            <person name="Barry K."/>
            <person name="Miller A.N."/>
            <person name="Grigoriev I.V."/>
            <person name="Debuchy R."/>
            <person name="Gladieux P."/>
            <person name="Hiltunen Thoren M."/>
            <person name="Johannesson H."/>
        </authorList>
    </citation>
    <scope>NUCLEOTIDE SEQUENCE</scope>
    <source>
        <strain evidence="1">PSN309</strain>
    </source>
</reference>
<proteinExistence type="predicted"/>
<dbReference type="Proteomes" id="UP001302126">
    <property type="component" value="Unassembled WGS sequence"/>
</dbReference>
<accession>A0AAN6WLX1</accession>